<accession>A0A316XAP8</accession>
<evidence type="ECO:0000313" key="3">
    <source>
        <dbReference type="Proteomes" id="UP000236594"/>
    </source>
</evidence>
<organism evidence="2 3">
    <name type="scientific">Chryseobacterium phosphatilyticum</name>
    <dbReference type="NCBI Taxonomy" id="475075"/>
    <lineage>
        <taxon>Bacteria</taxon>
        <taxon>Pseudomonadati</taxon>
        <taxon>Bacteroidota</taxon>
        <taxon>Flavobacteriia</taxon>
        <taxon>Flavobacteriales</taxon>
        <taxon>Weeksellaceae</taxon>
        <taxon>Chryseobacterium group</taxon>
        <taxon>Chryseobacterium</taxon>
    </lineage>
</organism>
<dbReference type="RefSeq" id="WP_103248254.1">
    <property type="nucleotide sequence ID" value="NZ_PPED02000002.1"/>
</dbReference>
<dbReference type="InterPro" id="IPR034686">
    <property type="entry name" value="Terpene_cyclase-like_2"/>
</dbReference>
<dbReference type="SFLD" id="SFLDS00005">
    <property type="entry name" value="Isoprenoid_Synthase_Type_I"/>
    <property type="match status" value="1"/>
</dbReference>
<comment type="cofactor">
    <cofactor evidence="1">
        <name>Mg(2+)</name>
        <dbReference type="ChEBI" id="CHEBI:18420"/>
    </cofactor>
</comment>
<proteinExistence type="inferred from homology"/>
<dbReference type="OrthoDB" id="1223397at2"/>
<sequence length="337" mass="39357">MNNEKFDTVQFLHQNFKYPFPTLKNPNADKLQEITDHQWIDKEYLNIYDSNPELRTKYKKTKTAHIAAYFFPRASAERFSPICKLMLWAFYNDDLYEQSEPADLEYVRIQSVAILNGEIGAIESAIPLGKMLASLRQELLQFIPQESILRLSRMVDTYFSGLKSELHYKKQERFPTITECINLREKSVCLYPFMQLTELETGVILPPEVYDHPVIQRLQTLICRMITHFNEIQSLRKDEATGCIYYNLVKVIQNECEMTLKEACHESLRMHNEGLKEFVSLQTSLPDFGIWHNDVVNWVDDMSMILSGWKNISADLDRYTGTAFPSAVELQKRLSEI</sequence>
<dbReference type="SFLD" id="SFLDG01020">
    <property type="entry name" value="Terpene_Cyclase_Like_2"/>
    <property type="match status" value="1"/>
</dbReference>
<comment type="similarity">
    <text evidence="1">Belongs to the terpene synthase family.</text>
</comment>
<keyword evidence="1" id="KW-0460">Magnesium</keyword>
<keyword evidence="1" id="KW-0456">Lyase</keyword>
<comment type="caution">
    <text evidence="2">The sequence shown here is derived from an EMBL/GenBank/DDBJ whole genome shotgun (WGS) entry which is preliminary data.</text>
</comment>
<evidence type="ECO:0000256" key="1">
    <source>
        <dbReference type="RuleBase" id="RU366034"/>
    </source>
</evidence>
<dbReference type="PANTHER" id="PTHR35201">
    <property type="entry name" value="TERPENE SYNTHASE"/>
    <property type="match status" value="1"/>
</dbReference>
<protein>
    <recommendedName>
        <fullName evidence="1">Terpene synthase</fullName>
        <ecNumber evidence="1">4.2.3.-</ecNumber>
    </recommendedName>
</protein>
<dbReference type="Gene3D" id="1.10.600.10">
    <property type="entry name" value="Farnesyl Diphosphate Synthase"/>
    <property type="match status" value="1"/>
</dbReference>
<dbReference type="EC" id="4.2.3.-" evidence="1"/>
<dbReference type="AlphaFoldDB" id="A0A316XAP8"/>
<dbReference type="EMBL" id="PPED02000002">
    <property type="protein sequence ID" value="PWN70249.1"/>
    <property type="molecule type" value="Genomic_DNA"/>
</dbReference>
<dbReference type="SUPFAM" id="SSF48576">
    <property type="entry name" value="Terpenoid synthases"/>
    <property type="match status" value="1"/>
</dbReference>
<dbReference type="GO" id="GO:0010333">
    <property type="term" value="F:terpene synthase activity"/>
    <property type="evidence" value="ECO:0007669"/>
    <property type="project" value="InterPro"/>
</dbReference>
<name>A0A316XAP8_9FLAO</name>
<reference evidence="2 3" key="1">
    <citation type="submission" date="2018-04" db="EMBL/GenBank/DDBJ databases">
        <title>Draft Genome Sequence of Phosphate-Solubilizing Chryseobacterium sp. ISE14 that is a Biocontrol and Plant Growth-Promoting Rhizobacterium Isolated from Cucumber.</title>
        <authorList>
            <person name="Jeong J.-J."/>
            <person name="Sang M.K."/>
            <person name="Choi I.-G."/>
            <person name="Kim K.D."/>
        </authorList>
    </citation>
    <scope>NUCLEOTIDE SEQUENCE [LARGE SCALE GENOMIC DNA]</scope>
    <source>
        <strain evidence="2 3">ISE14</strain>
    </source>
</reference>
<keyword evidence="3" id="KW-1185">Reference proteome</keyword>
<dbReference type="Pfam" id="PF19086">
    <property type="entry name" value="Terpene_syn_C_2"/>
    <property type="match status" value="1"/>
</dbReference>
<dbReference type="GO" id="GO:0046872">
    <property type="term" value="F:metal ion binding"/>
    <property type="evidence" value="ECO:0007669"/>
    <property type="project" value="UniProtKB-KW"/>
</dbReference>
<evidence type="ECO:0000313" key="2">
    <source>
        <dbReference type="EMBL" id="PWN70249.1"/>
    </source>
</evidence>
<keyword evidence="1" id="KW-0479">Metal-binding</keyword>
<dbReference type="Proteomes" id="UP000236594">
    <property type="component" value="Unassembled WGS sequence"/>
</dbReference>
<gene>
    <name evidence="2" type="ORF">C1631_009690</name>
</gene>
<dbReference type="InterPro" id="IPR008949">
    <property type="entry name" value="Isoprenoid_synthase_dom_sf"/>
</dbReference>
<dbReference type="PANTHER" id="PTHR35201:SF4">
    <property type="entry name" value="BETA-PINACENE SYNTHASE-RELATED"/>
    <property type="match status" value="1"/>
</dbReference>